<dbReference type="SMART" id="SM00579">
    <property type="entry name" value="FBD"/>
    <property type="match status" value="1"/>
</dbReference>
<dbReference type="Pfam" id="PF00646">
    <property type="entry name" value="F-box"/>
    <property type="match status" value="1"/>
</dbReference>
<accession>V4LTD9</accession>
<dbReference type="eggNOG" id="ENOG502RYTW">
    <property type="taxonomic scope" value="Eukaryota"/>
</dbReference>
<dbReference type="PANTHER" id="PTHR31900">
    <property type="entry name" value="F-BOX/RNI SUPERFAMILY PROTEIN-RELATED"/>
    <property type="match status" value="1"/>
</dbReference>
<dbReference type="InterPro" id="IPR055411">
    <property type="entry name" value="LRR_FXL15/At3g58940/PEG3-like"/>
</dbReference>
<dbReference type="STRING" id="72664.V4LTD9"/>
<dbReference type="InterPro" id="IPR050232">
    <property type="entry name" value="FBL13/AtMIF1-like"/>
</dbReference>
<organism evidence="2 3">
    <name type="scientific">Eutrema salsugineum</name>
    <name type="common">Saltwater cress</name>
    <name type="synonym">Sisymbrium salsugineum</name>
    <dbReference type="NCBI Taxonomy" id="72664"/>
    <lineage>
        <taxon>Eukaryota</taxon>
        <taxon>Viridiplantae</taxon>
        <taxon>Streptophyta</taxon>
        <taxon>Embryophyta</taxon>
        <taxon>Tracheophyta</taxon>
        <taxon>Spermatophyta</taxon>
        <taxon>Magnoliopsida</taxon>
        <taxon>eudicotyledons</taxon>
        <taxon>Gunneridae</taxon>
        <taxon>Pentapetalae</taxon>
        <taxon>rosids</taxon>
        <taxon>malvids</taxon>
        <taxon>Brassicales</taxon>
        <taxon>Brassicaceae</taxon>
        <taxon>Eutremeae</taxon>
        <taxon>Eutrema</taxon>
    </lineage>
</organism>
<dbReference type="Pfam" id="PF08387">
    <property type="entry name" value="FBD"/>
    <property type="match status" value="1"/>
</dbReference>
<dbReference type="InterPro" id="IPR032675">
    <property type="entry name" value="LRR_dom_sf"/>
</dbReference>
<protein>
    <recommendedName>
        <fullName evidence="1">F-box domain-containing protein</fullName>
    </recommendedName>
</protein>
<keyword evidence="3" id="KW-1185">Reference proteome</keyword>
<dbReference type="AlphaFoldDB" id="V4LTD9"/>
<feature type="domain" description="F-box" evidence="1">
    <location>
        <begin position="1"/>
        <end position="54"/>
    </location>
</feature>
<dbReference type="Pfam" id="PF24758">
    <property type="entry name" value="LRR_At5g56370"/>
    <property type="match status" value="1"/>
</dbReference>
<dbReference type="PANTHER" id="PTHR31900:SF25">
    <property type="entry name" value="FBD DOMAIN-CONTAINING PROTEIN"/>
    <property type="match status" value="1"/>
</dbReference>
<feature type="non-terminal residue" evidence="2">
    <location>
        <position position="1"/>
    </location>
</feature>
<evidence type="ECO:0000259" key="1">
    <source>
        <dbReference type="PROSITE" id="PS50181"/>
    </source>
</evidence>
<dbReference type="OMA" id="WYSSETT"/>
<reference evidence="2 3" key="1">
    <citation type="journal article" date="2013" name="Front. Plant Sci.">
        <title>The Reference Genome of the Halophytic Plant Eutrema salsugineum.</title>
        <authorList>
            <person name="Yang R."/>
            <person name="Jarvis D.E."/>
            <person name="Chen H."/>
            <person name="Beilstein M.A."/>
            <person name="Grimwood J."/>
            <person name="Jenkins J."/>
            <person name="Shu S."/>
            <person name="Prochnik S."/>
            <person name="Xin M."/>
            <person name="Ma C."/>
            <person name="Schmutz J."/>
            <person name="Wing R.A."/>
            <person name="Mitchell-Olds T."/>
            <person name="Schumaker K.S."/>
            <person name="Wang X."/>
        </authorList>
    </citation>
    <scope>NUCLEOTIDE SEQUENCE [LARGE SCALE GENOMIC DNA]</scope>
</reference>
<dbReference type="Gramene" id="ESQ43138">
    <property type="protein sequence ID" value="ESQ43138"/>
    <property type="gene ID" value="EUTSA_v10015300mg"/>
</dbReference>
<evidence type="ECO:0000313" key="3">
    <source>
        <dbReference type="Proteomes" id="UP000030689"/>
    </source>
</evidence>
<dbReference type="InterPro" id="IPR036047">
    <property type="entry name" value="F-box-like_dom_sf"/>
</dbReference>
<dbReference type="InterPro" id="IPR006566">
    <property type="entry name" value="FBD"/>
</dbReference>
<dbReference type="CDD" id="cd22160">
    <property type="entry name" value="F-box_AtFBL13-like"/>
    <property type="match status" value="1"/>
</dbReference>
<dbReference type="InterPro" id="IPR053781">
    <property type="entry name" value="F-box_AtFBL13-like"/>
</dbReference>
<proteinExistence type="predicted"/>
<gene>
    <name evidence="2" type="ORF">EUTSA_v10015300mg</name>
</gene>
<dbReference type="SUPFAM" id="SSF52047">
    <property type="entry name" value="RNI-like"/>
    <property type="match status" value="1"/>
</dbReference>
<dbReference type="InterPro" id="IPR001810">
    <property type="entry name" value="F-box_dom"/>
</dbReference>
<sequence length="436" mass="50028">EDRISQLPDPLICQILSCLHTKDAVKTSILSTRWKTLWLWVPVLVLDSHNFTSLDHFVSFGDKYFDSSRVSYIRELNLYILDGFEDGDISYLKSWINAAVERKIQHIDVLCPAVNYHYEMPLSLYTCKTLVLLKLQWVILADAEVFSLPCLKTMHLDFLIYHNEATFEKLVSCCPVLEELKISVARNDSEVIRVHSRSLKRLTFIRLAASYQFDSVFGAVIDAPLLRFLSVFDNVSKIVVNNLDSCAKLDISLNFDVMPFNEASVLAWRSRIRSFLPGISRVREMAIDADTFKVIHDYSKLEPLPQFRYMSRLCASLCVSDLECLPTFLESFPNLKSFTLRLKDHEEMPSEEMNQISYSSVPACLLSSLEFVHFLSPISGYAAEMKLVRYFLENSALLKILTVSVNSDSIDYEIFKELLKIPRRSTTCQVVASSDW</sequence>
<dbReference type="Gene3D" id="3.80.10.10">
    <property type="entry name" value="Ribonuclease Inhibitor"/>
    <property type="match status" value="1"/>
</dbReference>
<dbReference type="SUPFAM" id="SSF81383">
    <property type="entry name" value="F-box domain"/>
    <property type="match status" value="1"/>
</dbReference>
<dbReference type="Proteomes" id="UP000030689">
    <property type="component" value="Unassembled WGS sequence"/>
</dbReference>
<dbReference type="PROSITE" id="PS50181">
    <property type="entry name" value="FBOX"/>
    <property type="match status" value="1"/>
</dbReference>
<evidence type="ECO:0000313" key="2">
    <source>
        <dbReference type="EMBL" id="ESQ43138.1"/>
    </source>
</evidence>
<dbReference type="EMBL" id="KI517464">
    <property type="protein sequence ID" value="ESQ43138.1"/>
    <property type="molecule type" value="Genomic_DNA"/>
</dbReference>
<name>V4LTD9_EUTSA</name>
<dbReference type="KEGG" id="eus:EUTSA_v10015300mg"/>